<sequence>MRIPSNSRFHSLRKLLPGTLTTGMSTPQASLKEQELAVRRRYEHYWPEMENLTKLAQNIAVVKEAIEEELFDVRYQPDDNTVTENIAFVKVHDEKHLTVGFPQRVVTWEELLDRLQVKLWVYPDRLEVRGIVPIEDIANPKCC</sequence>
<protein>
    <submittedName>
        <fullName evidence="1">Resolvase</fullName>
    </submittedName>
</protein>
<dbReference type="PATRIC" id="fig|29343.3.peg.846"/>
<dbReference type="HOGENOM" id="CLU_1802738_0_0_9"/>
<proteinExistence type="predicted"/>
<accession>A0A078KJW8</accession>
<dbReference type="AlphaFoldDB" id="A0A078KJW8"/>
<dbReference type="EMBL" id="LM995447">
    <property type="protein sequence ID" value="CDZ23931.1"/>
    <property type="molecule type" value="Genomic_DNA"/>
</dbReference>
<evidence type="ECO:0000313" key="2">
    <source>
        <dbReference type="Proteomes" id="UP000032431"/>
    </source>
</evidence>
<keyword evidence="2" id="KW-1185">Reference proteome</keyword>
<organism evidence="1 2">
    <name type="scientific">[Clostridium] cellulosi</name>
    <dbReference type="NCBI Taxonomy" id="29343"/>
    <lineage>
        <taxon>Bacteria</taxon>
        <taxon>Bacillati</taxon>
        <taxon>Bacillota</taxon>
        <taxon>Clostridia</taxon>
        <taxon>Eubacteriales</taxon>
        <taxon>Oscillospiraceae</taxon>
        <taxon>Oscillospiraceae incertae sedis</taxon>
    </lineage>
</organism>
<reference evidence="2" key="1">
    <citation type="submission" date="2014-07" db="EMBL/GenBank/DDBJ databases">
        <authorList>
            <person name="Wibberg D."/>
        </authorList>
    </citation>
    <scope>NUCLEOTIDE SEQUENCE [LARGE SCALE GENOMIC DNA]</scope>
    <source>
        <strain evidence="2">DG5</strain>
    </source>
</reference>
<dbReference type="Proteomes" id="UP000032431">
    <property type="component" value="Chromosome I"/>
</dbReference>
<dbReference type="KEGG" id="ccel:CCDG5_0802"/>
<gene>
    <name evidence="1" type="ORF">CCDG5_0802</name>
</gene>
<evidence type="ECO:0000313" key="1">
    <source>
        <dbReference type="EMBL" id="CDZ23931.1"/>
    </source>
</evidence>
<name>A0A078KJW8_9FIRM</name>